<keyword evidence="1" id="KW-0472">Membrane</keyword>
<dbReference type="Proteomes" id="UP000676456">
    <property type="component" value="Unassembled WGS sequence"/>
</dbReference>
<keyword evidence="1" id="KW-1133">Transmembrane helix</keyword>
<dbReference type="Gene3D" id="1.10.1760.20">
    <property type="match status" value="1"/>
</dbReference>
<evidence type="ECO:0000313" key="3">
    <source>
        <dbReference type="Proteomes" id="UP000676456"/>
    </source>
</evidence>
<dbReference type="RefSeq" id="WP_213098679.1">
    <property type="nucleotide sequence ID" value="NZ_JAGYPH010000002.1"/>
</dbReference>
<feature type="transmembrane region" description="Helical" evidence="1">
    <location>
        <begin position="36"/>
        <end position="61"/>
    </location>
</feature>
<keyword evidence="1" id="KW-0812">Transmembrane</keyword>
<comment type="caution">
    <text evidence="2">The sequence shown here is derived from an EMBL/GenBank/DDBJ whole genome shotgun (WGS) entry which is preliminary data.</text>
</comment>
<reference evidence="2 3" key="1">
    <citation type="submission" date="2021-05" db="EMBL/GenBank/DDBJ databases">
        <title>Novel Bacillus species.</title>
        <authorList>
            <person name="Liu G."/>
        </authorList>
    </citation>
    <scope>NUCLEOTIDE SEQUENCE [LARGE SCALE GENOMIC DNA]</scope>
    <source>
        <strain evidence="2 3">FJAT-49682</strain>
    </source>
</reference>
<name>A0A942UVN0_9BACI</name>
<feature type="transmembrane region" description="Helical" evidence="1">
    <location>
        <begin position="6"/>
        <end position="24"/>
    </location>
</feature>
<feature type="transmembrane region" description="Helical" evidence="1">
    <location>
        <begin position="73"/>
        <end position="91"/>
    </location>
</feature>
<proteinExistence type="predicted"/>
<dbReference type="AlphaFoldDB" id="A0A942UVN0"/>
<feature type="transmembrane region" description="Helical" evidence="1">
    <location>
        <begin position="103"/>
        <end position="126"/>
    </location>
</feature>
<keyword evidence="3" id="KW-1185">Reference proteome</keyword>
<evidence type="ECO:0000313" key="2">
    <source>
        <dbReference type="EMBL" id="MBS4223689.1"/>
    </source>
</evidence>
<evidence type="ECO:0000256" key="1">
    <source>
        <dbReference type="SAM" id="Phobius"/>
    </source>
</evidence>
<accession>A0A942UVN0</accession>
<dbReference type="EMBL" id="JAGYPN010000002">
    <property type="protein sequence ID" value="MBS4223689.1"/>
    <property type="molecule type" value="Genomic_DNA"/>
</dbReference>
<organism evidence="2 3">
    <name type="scientific">Lederbergia citrea</name>
    <dbReference type="NCBI Taxonomy" id="2833581"/>
    <lineage>
        <taxon>Bacteria</taxon>
        <taxon>Bacillati</taxon>
        <taxon>Bacillota</taxon>
        <taxon>Bacilli</taxon>
        <taxon>Bacillales</taxon>
        <taxon>Bacillaceae</taxon>
        <taxon>Lederbergia</taxon>
    </lineage>
</organism>
<gene>
    <name evidence="2" type="ORF">KHA91_13110</name>
</gene>
<protein>
    <submittedName>
        <fullName evidence="2">ECF transporter S component</fullName>
    </submittedName>
</protein>
<feature type="transmembrane region" description="Helical" evidence="1">
    <location>
        <begin position="146"/>
        <end position="174"/>
    </location>
</feature>
<sequence length="204" mass="21504">MSIKKDFSLMAILLMPVAVAINIVGGQLINLLKLPVYLDAIGTILIACIAGPWVGALTGILSNAINAIFAPQLFPYAFVSMCIAIAVGFLAKRGMFTTFGRTIISALVVVVVAIITSLPITVYVFGGASGGGTSLVTSALLAMGNNLIQAVLTTSLLSELADKILSCIIAYFIIKGMSARYLSKFSLGEQYINNNHSQKKNISL</sequence>